<dbReference type="AlphaFoldDB" id="A0AAD6KX22"/>
<accession>A0AAD6KX22</accession>
<evidence type="ECO:0000313" key="1">
    <source>
        <dbReference type="EMBL" id="KAJ6431228.1"/>
    </source>
</evidence>
<dbReference type="Proteomes" id="UP001162972">
    <property type="component" value="Chromosome 10"/>
</dbReference>
<dbReference type="PANTHER" id="PTHR36034">
    <property type="entry name" value="EXPRESSED PROTEIN"/>
    <property type="match status" value="1"/>
</dbReference>
<sequence length="94" mass="10006">MNFLLRPTTHQVIKEQVSAPVSAHESPAPAVTLEGLIAEDSFPQSEVRDMGIGGENGSDAATKTDSLLVLENHSDVSEEEGWIVIPFGTATAFI</sequence>
<gene>
    <name evidence="1" type="ORF">OIU84_018675</name>
</gene>
<dbReference type="PANTHER" id="PTHR36034:SF2">
    <property type="entry name" value="EXPRESSED PROTEIN"/>
    <property type="match status" value="1"/>
</dbReference>
<protein>
    <submittedName>
        <fullName evidence="1">Uncharacterized protein</fullName>
    </submittedName>
</protein>
<evidence type="ECO:0000313" key="2">
    <source>
        <dbReference type="Proteomes" id="UP001162972"/>
    </source>
</evidence>
<organism evidence="1 2">
    <name type="scientific">Salix udensis</name>
    <dbReference type="NCBI Taxonomy" id="889485"/>
    <lineage>
        <taxon>Eukaryota</taxon>
        <taxon>Viridiplantae</taxon>
        <taxon>Streptophyta</taxon>
        <taxon>Embryophyta</taxon>
        <taxon>Tracheophyta</taxon>
        <taxon>Spermatophyta</taxon>
        <taxon>Magnoliopsida</taxon>
        <taxon>eudicotyledons</taxon>
        <taxon>Gunneridae</taxon>
        <taxon>Pentapetalae</taxon>
        <taxon>rosids</taxon>
        <taxon>fabids</taxon>
        <taxon>Malpighiales</taxon>
        <taxon>Salicaceae</taxon>
        <taxon>Saliceae</taxon>
        <taxon>Salix</taxon>
    </lineage>
</organism>
<proteinExistence type="predicted"/>
<dbReference type="EMBL" id="JAPFFJ010000003">
    <property type="protein sequence ID" value="KAJ6431228.1"/>
    <property type="molecule type" value="Genomic_DNA"/>
</dbReference>
<reference evidence="1 2" key="1">
    <citation type="journal article" date="2023" name="Int. J. Mol. Sci.">
        <title>De Novo Assembly and Annotation of 11 Diverse Shrub Willow (Salix) Genomes Reveals Novel Gene Organization in Sex-Linked Regions.</title>
        <authorList>
            <person name="Hyden B."/>
            <person name="Feng K."/>
            <person name="Yates T.B."/>
            <person name="Jawdy S."/>
            <person name="Cereghino C."/>
            <person name="Smart L.B."/>
            <person name="Muchero W."/>
        </authorList>
    </citation>
    <scope>NUCLEOTIDE SEQUENCE [LARGE SCALE GENOMIC DNA]</scope>
    <source>
        <tissue evidence="1">Shoot tip</tissue>
    </source>
</reference>
<comment type="caution">
    <text evidence="1">The sequence shown here is derived from an EMBL/GenBank/DDBJ whole genome shotgun (WGS) entry which is preliminary data.</text>
</comment>
<name>A0AAD6KX22_9ROSI</name>
<keyword evidence="2" id="KW-1185">Reference proteome</keyword>